<accession>A0ACC3NYE3</accession>
<comment type="caution">
    <text evidence="1">The sequence shown here is derived from an EMBL/GenBank/DDBJ whole genome shotgun (WGS) entry which is preliminary data.</text>
</comment>
<protein>
    <submittedName>
        <fullName evidence="1">Uncharacterized protein</fullName>
    </submittedName>
</protein>
<dbReference type="Proteomes" id="UP001281147">
    <property type="component" value="Unassembled WGS sequence"/>
</dbReference>
<evidence type="ECO:0000313" key="2">
    <source>
        <dbReference type="Proteomes" id="UP001281147"/>
    </source>
</evidence>
<name>A0ACC3NYE3_9PEZI</name>
<gene>
    <name evidence="1" type="ORF">LTR37_000467</name>
</gene>
<reference evidence="1" key="1">
    <citation type="submission" date="2023-07" db="EMBL/GenBank/DDBJ databases">
        <title>Black Yeasts Isolated from many extreme environments.</title>
        <authorList>
            <person name="Coleine C."/>
            <person name="Stajich J.E."/>
            <person name="Selbmann L."/>
        </authorList>
    </citation>
    <scope>NUCLEOTIDE SEQUENCE</scope>
    <source>
        <strain evidence="1">CCFEE 5714</strain>
    </source>
</reference>
<proteinExistence type="predicted"/>
<organism evidence="1 2">
    <name type="scientific">Vermiconidia calcicola</name>
    <dbReference type="NCBI Taxonomy" id="1690605"/>
    <lineage>
        <taxon>Eukaryota</taxon>
        <taxon>Fungi</taxon>
        <taxon>Dikarya</taxon>
        <taxon>Ascomycota</taxon>
        <taxon>Pezizomycotina</taxon>
        <taxon>Dothideomycetes</taxon>
        <taxon>Dothideomycetidae</taxon>
        <taxon>Mycosphaerellales</taxon>
        <taxon>Extremaceae</taxon>
        <taxon>Vermiconidia</taxon>
    </lineage>
</organism>
<dbReference type="EMBL" id="JAUTXU010000002">
    <property type="protein sequence ID" value="KAK3725497.1"/>
    <property type="molecule type" value="Genomic_DNA"/>
</dbReference>
<evidence type="ECO:0000313" key="1">
    <source>
        <dbReference type="EMBL" id="KAK3725497.1"/>
    </source>
</evidence>
<keyword evidence="2" id="KW-1185">Reference proteome</keyword>
<sequence>MSNRPVFTATHPRACSTAFERVFMTRRNSLATIHEPFGDAFYYGPERMGSRFEDDEQARKESGFANSTFKTILERIENEAVEGKRVFIKDITYYIVPPEKQPGRLAPSLQEIPKRGVGTEWLTTESSGGEGANISTPPSDSGVDLDSPPKSPPRSPPFPYETKPFKRNPTVVPREILEKFHFTFLIRHPRNAIPSYYRCCIPPLVERTGFNPFMPSEAGYEELRRLFDYCKDTGLVGPAICGQNNSAVEAKPDQPEICVIDADDLLDDPEGVMRKYCKSINLDFRPEMLEWDSEEAHMFAKEQFEKWDGFHDDAIGSKDLKPREHRHAPKSDEQLYSEWIEKYGQEAADMIKKTVEDNVETYEYLKQYAIKV</sequence>